<organism evidence="1 2">
    <name type="scientific">Kocuria dechangensis</name>
    <dbReference type="NCBI Taxonomy" id="1176249"/>
    <lineage>
        <taxon>Bacteria</taxon>
        <taxon>Bacillati</taxon>
        <taxon>Actinomycetota</taxon>
        <taxon>Actinomycetes</taxon>
        <taxon>Micrococcales</taxon>
        <taxon>Micrococcaceae</taxon>
        <taxon>Kocuria</taxon>
    </lineage>
</organism>
<proteinExistence type="predicted"/>
<dbReference type="AlphaFoldDB" id="A0A917H5Z2"/>
<keyword evidence="2" id="KW-1185">Reference proteome</keyword>
<gene>
    <name evidence="1" type="ORF">GCM10011374_36340</name>
</gene>
<reference evidence="1" key="2">
    <citation type="submission" date="2020-09" db="EMBL/GenBank/DDBJ databases">
        <authorList>
            <person name="Sun Q."/>
            <person name="Zhou Y."/>
        </authorList>
    </citation>
    <scope>NUCLEOTIDE SEQUENCE</scope>
    <source>
        <strain evidence="1">CGMCC 1.12187</strain>
    </source>
</reference>
<dbReference type="Proteomes" id="UP000638848">
    <property type="component" value="Unassembled WGS sequence"/>
</dbReference>
<comment type="caution">
    <text evidence="1">The sequence shown here is derived from an EMBL/GenBank/DDBJ whole genome shotgun (WGS) entry which is preliminary data.</text>
</comment>
<protein>
    <submittedName>
        <fullName evidence="1">Uncharacterized protein</fullName>
    </submittedName>
</protein>
<dbReference type="EMBL" id="BMEQ01000031">
    <property type="protein sequence ID" value="GGG68668.1"/>
    <property type="molecule type" value="Genomic_DNA"/>
</dbReference>
<sequence length="165" mass="17802">MSLQSMKTGSTTTMSDELITAQEAARITANLHGGDTVLADAIAEHPDVYTGYLDALREIVDLAGLTPARRTLFSRPPQPTTTAVRLDRAVAAVYDRARTDYRHGRGGADRAAGHAYGAAVALAQVHTRATSSNRDLDTALHLIHDGMRRNAPWTSFTAHLPTGRR</sequence>
<evidence type="ECO:0000313" key="1">
    <source>
        <dbReference type="EMBL" id="GGG68668.1"/>
    </source>
</evidence>
<dbReference type="RefSeq" id="WP_188539789.1">
    <property type="nucleotide sequence ID" value="NZ_BMEQ01000031.1"/>
</dbReference>
<name>A0A917H5Z2_9MICC</name>
<evidence type="ECO:0000313" key="2">
    <source>
        <dbReference type="Proteomes" id="UP000638848"/>
    </source>
</evidence>
<reference evidence="1" key="1">
    <citation type="journal article" date="2014" name="Int. J. Syst. Evol. Microbiol.">
        <title>Complete genome sequence of Corynebacterium casei LMG S-19264T (=DSM 44701T), isolated from a smear-ripened cheese.</title>
        <authorList>
            <consortium name="US DOE Joint Genome Institute (JGI-PGF)"/>
            <person name="Walter F."/>
            <person name="Albersmeier A."/>
            <person name="Kalinowski J."/>
            <person name="Ruckert C."/>
        </authorList>
    </citation>
    <scope>NUCLEOTIDE SEQUENCE</scope>
    <source>
        <strain evidence="1">CGMCC 1.12187</strain>
    </source>
</reference>
<accession>A0A917H5Z2</accession>